<feature type="compositionally biased region" description="Basic and acidic residues" evidence="13">
    <location>
        <begin position="656"/>
        <end position="670"/>
    </location>
</feature>
<evidence type="ECO:0000256" key="5">
    <source>
        <dbReference type="ARBA" id="ARBA00022896"/>
    </source>
</evidence>
<feature type="region of interest" description="Disordered" evidence="13">
    <location>
        <begin position="831"/>
        <end position="896"/>
    </location>
</feature>
<feature type="compositionally biased region" description="Basic and acidic residues" evidence="13">
    <location>
        <begin position="311"/>
        <end position="329"/>
    </location>
</feature>
<evidence type="ECO:0000256" key="9">
    <source>
        <dbReference type="ARBA" id="ARBA00023242"/>
    </source>
</evidence>
<feature type="compositionally biased region" description="Basic and acidic residues" evidence="13">
    <location>
        <begin position="605"/>
        <end position="624"/>
    </location>
</feature>
<organism evidence="15 16">
    <name type="scientific">Heterodermia speciosa</name>
    <dbReference type="NCBI Taxonomy" id="116794"/>
    <lineage>
        <taxon>Eukaryota</taxon>
        <taxon>Fungi</taxon>
        <taxon>Dikarya</taxon>
        <taxon>Ascomycota</taxon>
        <taxon>Pezizomycotina</taxon>
        <taxon>Lecanoromycetes</taxon>
        <taxon>OSLEUM clade</taxon>
        <taxon>Lecanoromycetidae</taxon>
        <taxon>Caliciales</taxon>
        <taxon>Physciaceae</taxon>
        <taxon>Heterodermia</taxon>
    </lineage>
</organism>
<dbReference type="GO" id="GO:0031543">
    <property type="term" value="F:peptidyl-proline dioxygenase activity"/>
    <property type="evidence" value="ECO:0007669"/>
    <property type="project" value="UniProtKB-ARBA"/>
</dbReference>
<feature type="compositionally biased region" description="Acidic residues" evidence="13">
    <location>
        <begin position="836"/>
        <end position="853"/>
    </location>
</feature>
<accession>A0A8H3FBP8</accession>
<comment type="subcellular location">
    <subcellularLocation>
        <location evidence="2">Nucleus</location>
    </subcellularLocation>
</comment>
<dbReference type="SMART" id="SM00702">
    <property type="entry name" value="P4Hc"/>
    <property type="match status" value="1"/>
</dbReference>
<keyword evidence="6" id="KW-0223">Dioxygenase</keyword>
<keyword evidence="8" id="KW-0408">Iron</keyword>
<evidence type="ECO:0000256" key="1">
    <source>
        <dbReference type="ARBA" id="ARBA00001961"/>
    </source>
</evidence>
<evidence type="ECO:0000256" key="13">
    <source>
        <dbReference type="SAM" id="MobiDB-lite"/>
    </source>
</evidence>
<keyword evidence="4" id="KW-0479">Metal-binding</keyword>
<keyword evidence="9" id="KW-0539">Nucleus</keyword>
<dbReference type="AlphaFoldDB" id="A0A8H3FBP8"/>
<comment type="catalytic activity">
    <reaction evidence="11">
        <text>[ribosomal protein uS12]-(3S)-3-hydroxy-L-proline + 2-oxoglutarate + O2 = [ribosomal protein uS12]-(3S)-3,4-dihydroxy-L-proline + succinate + CO2</text>
        <dbReference type="Rhea" id="RHEA:54160"/>
        <dbReference type="Rhea" id="RHEA-COMP:13817"/>
        <dbReference type="Rhea" id="RHEA-COMP:13818"/>
        <dbReference type="ChEBI" id="CHEBI:15379"/>
        <dbReference type="ChEBI" id="CHEBI:16526"/>
        <dbReference type="ChEBI" id="CHEBI:16810"/>
        <dbReference type="ChEBI" id="CHEBI:30031"/>
        <dbReference type="ChEBI" id="CHEBI:85428"/>
        <dbReference type="ChEBI" id="CHEBI:138052"/>
    </reaction>
</comment>
<dbReference type="InterPro" id="IPR019601">
    <property type="entry name" value="Oxoglutarate/Fe-dep_Oase_C"/>
</dbReference>
<feature type="compositionally biased region" description="Basic and acidic residues" evidence="13">
    <location>
        <begin position="1"/>
        <end position="13"/>
    </location>
</feature>
<proteinExistence type="inferred from homology"/>
<dbReference type="InterPro" id="IPR051842">
    <property type="entry name" value="uS12_prolyl_hydroxylase"/>
</dbReference>
<evidence type="ECO:0000256" key="2">
    <source>
        <dbReference type="ARBA" id="ARBA00004123"/>
    </source>
</evidence>
<dbReference type="Proteomes" id="UP000664521">
    <property type="component" value="Unassembled WGS sequence"/>
</dbReference>
<dbReference type="PANTHER" id="PTHR12117">
    <property type="entry name" value="HISTONE ACETYLTRANSFERASE COMPLEX"/>
    <property type="match status" value="1"/>
</dbReference>
<reference evidence="15" key="1">
    <citation type="submission" date="2021-03" db="EMBL/GenBank/DDBJ databases">
        <authorList>
            <person name="Tagirdzhanova G."/>
        </authorList>
    </citation>
    <scope>NUCLEOTIDE SEQUENCE</scope>
</reference>
<dbReference type="GO" id="GO:0031418">
    <property type="term" value="F:L-ascorbic acid binding"/>
    <property type="evidence" value="ECO:0007669"/>
    <property type="project" value="UniProtKB-KW"/>
</dbReference>
<gene>
    <name evidence="15" type="ORF">HETSPECPRED_004536</name>
</gene>
<keyword evidence="7" id="KW-0560">Oxidoreductase</keyword>
<feature type="region of interest" description="Disordered" evidence="13">
    <location>
        <begin position="309"/>
        <end position="335"/>
    </location>
</feature>
<dbReference type="GO" id="GO:0005506">
    <property type="term" value="F:iron ion binding"/>
    <property type="evidence" value="ECO:0007669"/>
    <property type="project" value="InterPro"/>
</dbReference>
<dbReference type="EMBL" id="CAJPDS010000028">
    <property type="protein sequence ID" value="CAF9921423.1"/>
    <property type="molecule type" value="Genomic_DNA"/>
</dbReference>
<evidence type="ECO:0000256" key="7">
    <source>
        <dbReference type="ARBA" id="ARBA00023002"/>
    </source>
</evidence>
<evidence type="ECO:0000259" key="14">
    <source>
        <dbReference type="PROSITE" id="PS51471"/>
    </source>
</evidence>
<comment type="cofactor">
    <cofactor evidence="1">
        <name>L-ascorbate</name>
        <dbReference type="ChEBI" id="CHEBI:38290"/>
    </cofactor>
</comment>
<dbReference type="InterPro" id="IPR006620">
    <property type="entry name" value="Pro_4_hyd_alph"/>
</dbReference>
<evidence type="ECO:0000256" key="8">
    <source>
        <dbReference type="ARBA" id="ARBA00023004"/>
    </source>
</evidence>
<dbReference type="PANTHER" id="PTHR12117:SF0">
    <property type="entry name" value="PROLYL 3-HYDROXYLASE OGFOD1"/>
    <property type="match status" value="1"/>
</dbReference>
<dbReference type="InterPro" id="IPR039558">
    <property type="entry name" value="TPA1/OFD1_N"/>
</dbReference>
<name>A0A8H3FBP8_9LECA</name>
<dbReference type="Pfam" id="PF13661">
    <property type="entry name" value="2OG-FeII_Oxy_4"/>
    <property type="match status" value="1"/>
</dbReference>
<evidence type="ECO:0000256" key="10">
    <source>
        <dbReference type="ARBA" id="ARBA00047444"/>
    </source>
</evidence>
<evidence type="ECO:0000256" key="4">
    <source>
        <dbReference type="ARBA" id="ARBA00022723"/>
    </source>
</evidence>
<dbReference type="InterPro" id="IPR005123">
    <property type="entry name" value="Oxoglu/Fe-dep_dioxygenase_dom"/>
</dbReference>
<dbReference type="GO" id="GO:0010604">
    <property type="term" value="P:positive regulation of macromolecule metabolic process"/>
    <property type="evidence" value="ECO:0007669"/>
    <property type="project" value="UniProtKB-ARBA"/>
</dbReference>
<feature type="compositionally biased region" description="Basic and acidic residues" evidence="13">
    <location>
        <begin position="683"/>
        <end position="702"/>
    </location>
</feature>
<feature type="region of interest" description="Disordered" evidence="13">
    <location>
        <begin position="1"/>
        <end position="22"/>
    </location>
</feature>
<dbReference type="OrthoDB" id="430522at2759"/>
<dbReference type="GO" id="GO:0005737">
    <property type="term" value="C:cytoplasm"/>
    <property type="evidence" value="ECO:0007669"/>
    <property type="project" value="TreeGrafter"/>
</dbReference>
<evidence type="ECO:0000313" key="16">
    <source>
        <dbReference type="Proteomes" id="UP000664521"/>
    </source>
</evidence>
<dbReference type="FunFam" id="2.60.120.620:FF:000014">
    <property type="entry name" value="Prolyl 3,4-dihydroxylase TPA1"/>
    <property type="match status" value="1"/>
</dbReference>
<dbReference type="Gene3D" id="3.60.130.20">
    <property type="entry name" value="Oxoglutarate/iron-dependent oxygenase, C-terminal degradation domain"/>
    <property type="match status" value="2"/>
</dbReference>
<keyword evidence="5" id="KW-0847">Vitamin C</keyword>
<feature type="compositionally biased region" description="Basic and acidic residues" evidence="13">
    <location>
        <begin position="633"/>
        <end position="645"/>
    </location>
</feature>
<dbReference type="Gene3D" id="2.60.120.620">
    <property type="entry name" value="q2cbj1_9rhob like domain"/>
    <property type="match status" value="1"/>
</dbReference>
<feature type="compositionally biased region" description="Basic and acidic residues" evidence="13">
    <location>
        <begin position="854"/>
        <end position="865"/>
    </location>
</feature>
<comment type="catalytic activity">
    <reaction evidence="10">
        <text>[ribosomal protein uS12]-L-proline + 2-oxoglutarate + O2 = [ribosomal protein uS12]-(3S)-3-hydroxy-L-proline + succinate + CO2</text>
        <dbReference type="Rhea" id="RHEA:54156"/>
        <dbReference type="Rhea" id="RHEA-COMP:13816"/>
        <dbReference type="Rhea" id="RHEA-COMP:13818"/>
        <dbReference type="ChEBI" id="CHEBI:15379"/>
        <dbReference type="ChEBI" id="CHEBI:16526"/>
        <dbReference type="ChEBI" id="CHEBI:16810"/>
        <dbReference type="ChEBI" id="CHEBI:30031"/>
        <dbReference type="ChEBI" id="CHEBI:50342"/>
        <dbReference type="ChEBI" id="CHEBI:85428"/>
    </reaction>
</comment>
<dbReference type="Pfam" id="PF10637">
    <property type="entry name" value="Ofd1_CTDD"/>
    <property type="match status" value="1"/>
</dbReference>
<evidence type="ECO:0000313" key="15">
    <source>
        <dbReference type="EMBL" id="CAF9921423.1"/>
    </source>
</evidence>
<dbReference type="InterPro" id="IPR043044">
    <property type="entry name" value="TPA1/Ofd1_C"/>
</dbReference>
<sequence length="896" mass="99412">MKRKASEDAPHQDTKRKRDSSPVAIRRRFRDGLFDEAQLQSYTKNYANSQPYKHCVIPSLITSDLLREVRSEIREHLSFTPKETDIYSIHQSGDLANLDGLDDGSLELLPSLLSLRDALYSPEFRTYLSSITGAGKLSGRKTDMAVNVYTPGCHLLCHDDVIGTRRVSYILYLTDPDVPWRDEWGGALRLYPTIDMKVGDGAGESYKMPSPDEGVRIPPAFGQLSFFAVQPGESFHDVEEVFAPIGTDSVPQNSKRERIAISGWYHIPQEGEDGYEPGLEDKLAEKSSLMQLQGKADQFDLPQPVITTYEQESHSQDESATQRDQSAQEEREDSEIFSESDLTFLLKYLAPTYLIPDTLASVAEAFTEKCTLVLENILSRKFSAALRTYIIDQESRSLPTASTDIESKTPWKVARPPHKHRFLYQQPKSALSPQTQVLGIQTPPASFSQSGPEPQADIPEEESPIQDLLNNLLPSLAFKKWLQCATTATILSNNLLARRFRRGNDYTLATGYDDESPRLEIMLAVTPTDGWGHDEVTEEEAEKVEEQGGDGKKEAEIITSQAEHEQESKTEAEEKTEEGNKTEATNALPTEKEQESNTEAEEQKEELKKTEKINALPTDKERQSQTEAEEQKEDGNKTDTEKERQSQTAAEEQETKEEKSDKPQAGKEQDGNTATEEQEAEREEAKTNKIQAEKETEQESKAEAQPTAHPATGVGGYLTYIATDDDKMDEDSAVDEAGSNAGIEIPPSLSTAAAHPSTPISPSPKIQEQPASDPAVYKAAGNGILFSMPAGWNRLAMILRDRDTMRFVKYVSRAARGDRWDLVGEFAVKDVGFDDGGGEEEGEEEGGWEEGREEEGWKEGGEERGAGAGVGAVDLGEEETEVEIPTTETESDDSSF</sequence>
<comment type="similarity">
    <text evidence="3">Belongs to the TPA1 family.</text>
</comment>
<dbReference type="PROSITE" id="PS51471">
    <property type="entry name" value="FE2OG_OXY"/>
    <property type="match status" value="1"/>
</dbReference>
<evidence type="ECO:0000256" key="11">
    <source>
        <dbReference type="ARBA" id="ARBA00051966"/>
    </source>
</evidence>
<feature type="compositionally biased region" description="Basic and acidic residues" evidence="13">
    <location>
        <begin position="544"/>
        <end position="581"/>
    </location>
</feature>
<evidence type="ECO:0000256" key="12">
    <source>
        <dbReference type="ARBA" id="ARBA00081607"/>
    </source>
</evidence>
<protein>
    <recommendedName>
        <fullName evidence="12">uS12 prolyl 3,4-dihydroxylase</fullName>
    </recommendedName>
</protein>
<evidence type="ECO:0000256" key="3">
    <source>
        <dbReference type="ARBA" id="ARBA00007443"/>
    </source>
</evidence>
<dbReference type="GO" id="GO:0009896">
    <property type="term" value="P:positive regulation of catabolic process"/>
    <property type="evidence" value="ECO:0007669"/>
    <property type="project" value="UniProtKB-ARBA"/>
</dbReference>
<keyword evidence="16" id="KW-1185">Reference proteome</keyword>
<feature type="region of interest" description="Disordered" evidence="13">
    <location>
        <begin position="529"/>
        <end position="774"/>
    </location>
</feature>
<comment type="caution">
    <text evidence="15">The sequence shown here is derived from an EMBL/GenBank/DDBJ whole genome shotgun (WGS) entry which is preliminary data.</text>
</comment>
<dbReference type="GO" id="GO:0005634">
    <property type="term" value="C:nucleus"/>
    <property type="evidence" value="ECO:0007669"/>
    <property type="project" value="UniProtKB-SubCell"/>
</dbReference>
<feature type="compositionally biased region" description="Polar residues" evidence="13">
    <location>
        <begin position="758"/>
        <end position="770"/>
    </location>
</feature>
<evidence type="ECO:0000256" key="6">
    <source>
        <dbReference type="ARBA" id="ARBA00022964"/>
    </source>
</evidence>
<feature type="domain" description="Fe2OG dioxygenase" evidence="14">
    <location>
        <begin position="140"/>
        <end position="267"/>
    </location>
</feature>
<dbReference type="GO" id="GO:0006449">
    <property type="term" value="P:regulation of translational termination"/>
    <property type="evidence" value="ECO:0007669"/>
    <property type="project" value="TreeGrafter"/>
</dbReference>